<evidence type="ECO:0000256" key="8">
    <source>
        <dbReference type="RuleBase" id="RU000454"/>
    </source>
</evidence>
<evidence type="ECO:0000313" key="12">
    <source>
        <dbReference type="Proteomes" id="UP000230069"/>
    </source>
</evidence>
<evidence type="ECO:0000313" key="11">
    <source>
        <dbReference type="EMBL" id="PIA61012.1"/>
    </source>
</evidence>
<dbReference type="GO" id="GO:0006508">
    <property type="term" value="P:proteolysis"/>
    <property type="evidence" value="ECO:0007669"/>
    <property type="project" value="UniProtKB-KW"/>
</dbReference>
<feature type="active site" evidence="7">
    <location>
        <position position="172"/>
    </location>
</feature>
<dbReference type="PROSITE" id="PS00141">
    <property type="entry name" value="ASP_PROTEASE"/>
    <property type="match status" value="1"/>
</dbReference>
<name>A0A2G5EZ61_AQUCA</name>
<evidence type="ECO:0000256" key="4">
    <source>
        <dbReference type="ARBA" id="ARBA00022750"/>
    </source>
</evidence>
<dbReference type="InParanoid" id="A0A2G5EZ61"/>
<dbReference type="SUPFAM" id="SSF50630">
    <property type="entry name" value="Acid proteases"/>
    <property type="match status" value="1"/>
</dbReference>
<dbReference type="InterPro" id="IPR001461">
    <property type="entry name" value="Aspartic_peptidase_A1"/>
</dbReference>
<reference evidence="11 12" key="1">
    <citation type="submission" date="2017-09" db="EMBL/GenBank/DDBJ databases">
        <title>WGS assembly of Aquilegia coerulea Goldsmith.</title>
        <authorList>
            <person name="Hodges S."/>
            <person name="Kramer E."/>
            <person name="Nordborg M."/>
            <person name="Tomkins J."/>
            <person name="Borevitz J."/>
            <person name="Derieg N."/>
            <person name="Yan J."/>
            <person name="Mihaltcheva S."/>
            <person name="Hayes R.D."/>
            <person name="Rokhsar D."/>
        </authorList>
    </citation>
    <scope>NUCLEOTIDE SEQUENCE [LARGE SCALE GENOMIC DNA]</scope>
    <source>
        <strain evidence="12">cv. Goldsmith</strain>
    </source>
</reference>
<keyword evidence="6" id="KW-1015">Disulfide bond</keyword>
<organism evidence="11 12">
    <name type="scientific">Aquilegia coerulea</name>
    <name type="common">Rocky mountain columbine</name>
    <dbReference type="NCBI Taxonomy" id="218851"/>
    <lineage>
        <taxon>Eukaryota</taxon>
        <taxon>Viridiplantae</taxon>
        <taxon>Streptophyta</taxon>
        <taxon>Embryophyta</taxon>
        <taxon>Tracheophyta</taxon>
        <taxon>Spermatophyta</taxon>
        <taxon>Magnoliopsida</taxon>
        <taxon>Ranunculales</taxon>
        <taxon>Ranunculaceae</taxon>
        <taxon>Thalictroideae</taxon>
        <taxon>Aquilegia</taxon>
    </lineage>
</organism>
<dbReference type="Proteomes" id="UP000230069">
    <property type="component" value="Unassembled WGS sequence"/>
</dbReference>
<feature type="signal peptide" evidence="9">
    <location>
        <begin position="1"/>
        <end position="30"/>
    </location>
</feature>
<dbReference type="Pfam" id="PF14541">
    <property type="entry name" value="TAXi_C"/>
    <property type="match status" value="1"/>
</dbReference>
<dbReference type="PRINTS" id="PR00792">
    <property type="entry name" value="PEPSIN"/>
</dbReference>
<accession>A0A2G5EZ61</accession>
<dbReference type="STRING" id="218851.A0A2G5EZ61"/>
<dbReference type="InterPro" id="IPR021109">
    <property type="entry name" value="Peptidase_aspartic_dom_sf"/>
</dbReference>
<dbReference type="OrthoDB" id="2747330at2759"/>
<evidence type="ECO:0000256" key="9">
    <source>
        <dbReference type="SAM" id="SignalP"/>
    </source>
</evidence>
<gene>
    <name evidence="11" type="ORF">AQUCO_00300500v1</name>
</gene>
<keyword evidence="5 8" id="KW-0378">Hydrolase</keyword>
<dbReference type="FunFam" id="2.40.70.10:FF:000021">
    <property type="entry name" value="Aspartyl protease AED1"/>
    <property type="match status" value="1"/>
</dbReference>
<dbReference type="FunCoup" id="A0A2G5EZ61">
    <property type="interactions" value="120"/>
</dbReference>
<sequence length="498" mass="53591">MKVRRSADRFAMAITVLLPFLLLLPLLGLAEKGYAHGAGELNHDDVHVIKTSSLLPATTCSSSTSTIKDLKNKQPSLNIVHRHGTCSSMFVHEGQKKTKSSTELDPKEFLKHDQMRVEALHFKLSKKSANAQEQSTKATALPVQSGSSLGTANYVVRVGFGTPAKYMSVIFDTGSDLTWIQCKPCVRFCYLQQDAIFNPSESTSYSNIICNTTECSQAKSATGISPSCGNSSSCIYGIQYGDQSFSVGYLVRETLSITSTDVINEFTFGCGQNNRGLFGLAAGLLGLGRDKLSFVSQTYKKYGGRFSYCLPSTSSSTGHLTFGAQKRLPSSVKFTPMVKDSRGPSFYFLNLIAITVGGQKLAISPSVFASSGTIIDSGTVISRLPRTAYTSLQSAFQKSMSSYPSAKPLSILDTCFNLAGYKEVRIPKISLLFKGGVALDVDSSGLLFATSIQQVCLAFAANQDDKDVGIIGNTQQQKLEVIYDVGQNKLGFAPGSCA</sequence>
<keyword evidence="4 8" id="KW-0064">Aspartyl protease</keyword>
<feature type="domain" description="Peptidase A1" evidence="10">
    <location>
        <begin position="154"/>
        <end position="493"/>
    </location>
</feature>
<dbReference type="CDD" id="cd05472">
    <property type="entry name" value="cnd41_like"/>
    <property type="match status" value="1"/>
</dbReference>
<comment type="similarity">
    <text evidence="1 8">Belongs to the peptidase A1 family.</text>
</comment>
<dbReference type="InterPro" id="IPR032861">
    <property type="entry name" value="TAXi_N"/>
</dbReference>
<dbReference type="InterPro" id="IPR033121">
    <property type="entry name" value="PEPTIDASE_A1"/>
</dbReference>
<dbReference type="InterPro" id="IPR001969">
    <property type="entry name" value="Aspartic_peptidase_AS"/>
</dbReference>
<evidence type="ECO:0000256" key="1">
    <source>
        <dbReference type="ARBA" id="ARBA00007447"/>
    </source>
</evidence>
<protein>
    <recommendedName>
        <fullName evidence="10">Peptidase A1 domain-containing protein</fullName>
    </recommendedName>
</protein>
<evidence type="ECO:0000256" key="5">
    <source>
        <dbReference type="ARBA" id="ARBA00022801"/>
    </source>
</evidence>
<feature type="chain" id="PRO_5013646790" description="Peptidase A1 domain-containing protein" evidence="9">
    <location>
        <begin position="31"/>
        <end position="498"/>
    </location>
</feature>
<dbReference type="GO" id="GO:0004190">
    <property type="term" value="F:aspartic-type endopeptidase activity"/>
    <property type="evidence" value="ECO:0007669"/>
    <property type="project" value="UniProtKB-KW"/>
</dbReference>
<dbReference type="InterPro" id="IPR033873">
    <property type="entry name" value="CND41-like"/>
</dbReference>
<evidence type="ECO:0000256" key="6">
    <source>
        <dbReference type="ARBA" id="ARBA00023157"/>
    </source>
</evidence>
<evidence type="ECO:0000256" key="7">
    <source>
        <dbReference type="PIRSR" id="PIRSR601461-1"/>
    </source>
</evidence>
<dbReference type="Gene3D" id="2.40.70.10">
    <property type="entry name" value="Acid Proteases"/>
    <property type="match status" value="2"/>
</dbReference>
<dbReference type="InterPro" id="IPR032799">
    <property type="entry name" value="TAXi_C"/>
</dbReference>
<feature type="active site" evidence="7">
    <location>
        <position position="376"/>
    </location>
</feature>
<dbReference type="FunFam" id="2.40.70.10:FF:000013">
    <property type="entry name" value="Aspartyl protease AED1"/>
    <property type="match status" value="1"/>
</dbReference>
<dbReference type="EMBL" id="KZ305020">
    <property type="protein sequence ID" value="PIA61012.1"/>
    <property type="molecule type" value="Genomic_DNA"/>
</dbReference>
<evidence type="ECO:0000256" key="2">
    <source>
        <dbReference type="ARBA" id="ARBA00022670"/>
    </source>
</evidence>
<keyword evidence="3 9" id="KW-0732">Signal</keyword>
<dbReference type="AlphaFoldDB" id="A0A2G5EZ61"/>
<keyword evidence="12" id="KW-1185">Reference proteome</keyword>
<evidence type="ECO:0000259" key="10">
    <source>
        <dbReference type="PROSITE" id="PS51767"/>
    </source>
</evidence>
<dbReference type="PROSITE" id="PS51767">
    <property type="entry name" value="PEPTIDASE_A1"/>
    <property type="match status" value="1"/>
</dbReference>
<keyword evidence="2 8" id="KW-0645">Protease</keyword>
<dbReference type="PANTHER" id="PTHR13683">
    <property type="entry name" value="ASPARTYL PROTEASES"/>
    <property type="match status" value="1"/>
</dbReference>
<evidence type="ECO:0000256" key="3">
    <source>
        <dbReference type="ARBA" id="ARBA00022729"/>
    </source>
</evidence>
<dbReference type="Pfam" id="PF14543">
    <property type="entry name" value="TAXi_N"/>
    <property type="match status" value="1"/>
</dbReference>
<dbReference type="PANTHER" id="PTHR13683:SF750">
    <property type="entry name" value="ASPARTYL PROTEASE AED1"/>
    <property type="match status" value="1"/>
</dbReference>
<proteinExistence type="inferred from homology"/>